<dbReference type="Gene3D" id="3.30.559.30">
    <property type="entry name" value="Nonribosomal peptide synthetase, condensation domain"/>
    <property type="match status" value="1"/>
</dbReference>
<dbReference type="InterPro" id="IPR009081">
    <property type="entry name" value="PP-bd_ACP"/>
</dbReference>
<dbReference type="InterPro" id="IPR001242">
    <property type="entry name" value="Condensation_dom"/>
</dbReference>
<evidence type="ECO:0000313" key="2">
    <source>
        <dbReference type="EMBL" id="MCW3483968.1"/>
    </source>
</evidence>
<dbReference type="Gene3D" id="3.30.300.30">
    <property type="match status" value="1"/>
</dbReference>
<dbReference type="Gene3D" id="3.40.50.980">
    <property type="match status" value="2"/>
</dbReference>
<dbReference type="Gene3D" id="1.10.1200.10">
    <property type="entry name" value="ACP-like"/>
    <property type="match status" value="1"/>
</dbReference>
<dbReference type="InterPro" id="IPR020845">
    <property type="entry name" value="AMP-binding_CS"/>
</dbReference>
<dbReference type="SUPFAM" id="SSF47336">
    <property type="entry name" value="ACP-like"/>
    <property type="match status" value="1"/>
</dbReference>
<dbReference type="InterPro" id="IPR036736">
    <property type="entry name" value="ACP-like_sf"/>
</dbReference>
<dbReference type="CDD" id="cd05930">
    <property type="entry name" value="A_NRPS"/>
    <property type="match status" value="1"/>
</dbReference>
<dbReference type="CDD" id="cd19531">
    <property type="entry name" value="LCL_NRPS-like"/>
    <property type="match status" value="1"/>
</dbReference>
<dbReference type="InterPro" id="IPR020459">
    <property type="entry name" value="AMP-binding"/>
</dbReference>
<dbReference type="EMBL" id="JAPDNS010000001">
    <property type="protein sequence ID" value="MCW3483968.1"/>
    <property type="molecule type" value="Genomic_DNA"/>
</dbReference>
<dbReference type="PROSITE" id="PS50075">
    <property type="entry name" value="CARRIER"/>
    <property type="match status" value="1"/>
</dbReference>
<dbReference type="InterPro" id="IPR045851">
    <property type="entry name" value="AMP-bd_C_sf"/>
</dbReference>
<dbReference type="Pfam" id="PF00550">
    <property type="entry name" value="PP-binding"/>
    <property type="match status" value="1"/>
</dbReference>
<dbReference type="NCBIfam" id="TIGR01733">
    <property type="entry name" value="AA-adenyl-dom"/>
    <property type="match status" value="1"/>
</dbReference>
<dbReference type="InterPro" id="IPR010071">
    <property type="entry name" value="AA_adenyl_dom"/>
</dbReference>
<dbReference type="SUPFAM" id="SSF52777">
    <property type="entry name" value="CoA-dependent acyltransferases"/>
    <property type="match status" value="2"/>
</dbReference>
<name>A0ABT3IJ26_9BACT</name>
<comment type="caution">
    <text evidence="2">The sequence shown here is derived from an EMBL/GenBank/DDBJ whole genome shotgun (WGS) entry which is preliminary data.</text>
</comment>
<gene>
    <name evidence="2" type="ORF">OL497_08695</name>
</gene>
<feature type="domain" description="Carrier" evidence="1">
    <location>
        <begin position="1036"/>
        <end position="1111"/>
    </location>
</feature>
<dbReference type="InterPro" id="IPR044894">
    <property type="entry name" value="TubC_N_sf"/>
</dbReference>
<dbReference type="PRINTS" id="PR00154">
    <property type="entry name" value="AMPBINDING"/>
</dbReference>
<dbReference type="Pfam" id="PF00501">
    <property type="entry name" value="AMP-binding"/>
    <property type="match status" value="1"/>
</dbReference>
<dbReference type="Proteomes" id="UP001207742">
    <property type="component" value="Unassembled WGS sequence"/>
</dbReference>
<dbReference type="InterPro" id="IPR000873">
    <property type="entry name" value="AMP-dep_synth/lig_dom"/>
</dbReference>
<keyword evidence="3" id="KW-1185">Reference proteome</keyword>
<dbReference type="Pfam" id="PF13193">
    <property type="entry name" value="AMP-binding_C"/>
    <property type="match status" value="1"/>
</dbReference>
<protein>
    <submittedName>
        <fullName evidence="2">Amino acid adenylation domain-containing protein</fullName>
    </submittedName>
</protein>
<organism evidence="2 3">
    <name type="scientific">Chitinophaga nivalis</name>
    <dbReference type="NCBI Taxonomy" id="2991709"/>
    <lineage>
        <taxon>Bacteria</taxon>
        <taxon>Pseudomonadati</taxon>
        <taxon>Bacteroidota</taxon>
        <taxon>Chitinophagia</taxon>
        <taxon>Chitinophagales</taxon>
        <taxon>Chitinophagaceae</taxon>
        <taxon>Chitinophaga</taxon>
    </lineage>
</organism>
<dbReference type="Gene3D" id="3.30.559.10">
    <property type="entry name" value="Chloramphenicol acetyltransferase-like domain"/>
    <property type="match status" value="1"/>
</dbReference>
<dbReference type="Gene3D" id="2.30.38.10">
    <property type="entry name" value="Luciferase, Domain 3"/>
    <property type="match status" value="1"/>
</dbReference>
<evidence type="ECO:0000259" key="1">
    <source>
        <dbReference type="PROSITE" id="PS50075"/>
    </source>
</evidence>
<reference evidence="2 3" key="1">
    <citation type="submission" date="2022-10" db="EMBL/GenBank/DDBJ databases">
        <title>Chitinophaga nivalis PC15 sp. nov., isolated from Pyeongchang county, South Korea.</title>
        <authorList>
            <person name="Trinh H.N."/>
        </authorList>
    </citation>
    <scope>NUCLEOTIDE SEQUENCE [LARGE SCALE GENOMIC DNA]</scope>
    <source>
        <strain evidence="2 3">PC14</strain>
    </source>
</reference>
<dbReference type="PANTHER" id="PTHR45527:SF1">
    <property type="entry name" value="FATTY ACID SYNTHASE"/>
    <property type="match status" value="1"/>
</dbReference>
<dbReference type="InterPro" id="IPR041464">
    <property type="entry name" value="TubC_N"/>
</dbReference>
<dbReference type="RefSeq" id="WP_264729487.1">
    <property type="nucleotide sequence ID" value="NZ_JAPDNR010000001.1"/>
</dbReference>
<dbReference type="PROSITE" id="PS00455">
    <property type="entry name" value="AMP_BINDING"/>
    <property type="match status" value="1"/>
</dbReference>
<evidence type="ECO:0000313" key="3">
    <source>
        <dbReference type="Proteomes" id="UP001207742"/>
    </source>
</evidence>
<accession>A0ABT3IJ26</accession>
<dbReference type="PANTHER" id="PTHR45527">
    <property type="entry name" value="NONRIBOSOMAL PEPTIDE SYNTHETASE"/>
    <property type="match status" value="1"/>
</dbReference>
<dbReference type="InterPro" id="IPR023213">
    <property type="entry name" value="CAT-like_dom_sf"/>
</dbReference>
<dbReference type="Gene3D" id="1.10.10.1830">
    <property type="entry name" value="Non-ribosomal peptide synthase, adenylation domain"/>
    <property type="match status" value="1"/>
</dbReference>
<sequence length="1128" mass="124776">MRELLNKIKENHILLEIIDGKLRMFADQSDIDPALLAEIREHKTALFDFLSGSAAGMDPDKIDIPVAPEADSYPLSASQRMLWILGQYEDSNVAYNMPGVYVFEGALDQAAFAGSFDALIARHESLRTVFGVDEEGEIRQYIRSAAASGFRMETRDLRSAADPEAAAIALVQADCQAAFNLATGPLIRAGLYQVAAQKWVFVYVLHHIITDEWSMGILIRELLQLYNARLEGSDAALRPLPIQYKDFAVWQQGQTATLQADKAYWLSQFAGTIPVLQLNGDFPRPAVKTYNGGFISKPMPPKVAKGVRNMCREEGATLFMGLLALVNLLLYRYSGQEDIVIGSPIAGREHADLDDQIGFYLNTLALRARFKGTDTYRELLRTVKQGTLQGYAHQGYPFDDLINALNLQRDISRSPLFDVMLIFRHVELDSREAQQLGDLKVSAYEAGEGQHSKFDLSFDFVEAGGDIQVGVRYNSDIYTKNTALQMADHLIQLLEAIIAAPGTAIQELPYLSAAEKQQLLVKFRADQASDFTNEETFVSKFATQAAYAPERLALVFKEQRITYGALENQSNQLMNHLKKHYLIKTGSLIGIMLDRSADMIVAILAVLKLGNAYVPIDPEYPDERIDFLLKDTGITLLLTQTSFTPRLKQYKGAVYLQDKKEHAEAATTPARTPAARLDDLAYVIYTSGSTGQPKGVMISHRALLDYIYGVLSNTNIEDCETCGLISTIAADLGNTVLYPALMTGITLHIFTAAAVIESEQLLRANLDGIKIVPSHWKALQTNGQLFAPAKCLIFGGEQLTPDILTTLREQGSTCNVYNHYGPSEATIGKLITAIDVQQPPVPIPLGAPFCHGAVYVLDALRQLCPVGVTGEIYISGNGVANGYWNNPELTATRFVEDPFRPGEKMYRTGDLGYWLPEGKIVFAGRIDDQVKIRGYRIEPGEVTAALRRHPEIEEAVVVPKKDAQGNPELVAYLVMKTALTISATRSFLAQTLPGYMIPAHYVPLPALPLTENGKVDRNRLPLPAGLGMKTATPYVAPRNETEEKLVALWQELLGQEKIGVDDNFFELSGHSLKAIRLTSQIKKVFDVNISLQVLFNYPTVAGIAGEIEKIYWANNELFDTENTENFSI</sequence>
<dbReference type="Pfam" id="PF18563">
    <property type="entry name" value="TubC_N"/>
    <property type="match status" value="1"/>
</dbReference>
<dbReference type="InterPro" id="IPR025110">
    <property type="entry name" value="AMP-bd_C"/>
</dbReference>
<proteinExistence type="predicted"/>
<dbReference type="SUPFAM" id="SSF56801">
    <property type="entry name" value="Acetyl-CoA synthetase-like"/>
    <property type="match status" value="1"/>
</dbReference>
<dbReference type="Pfam" id="PF00668">
    <property type="entry name" value="Condensation"/>
    <property type="match status" value="1"/>
</dbReference>